<organism evidence="2 3">
    <name type="scientific">Neorhizobium lilium</name>
    <dbReference type="NCBI Taxonomy" id="2503024"/>
    <lineage>
        <taxon>Bacteria</taxon>
        <taxon>Pseudomonadati</taxon>
        <taxon>Pseudomonadota</taxon>
        <taxon>Alphaproteobacteria</taxon>
        <taxon>Hyphomicrobiales</taxon>
        <taxon>Rhizobiaceae</taxon>
        <taxon>Rhizobium/Agrobacterium group</taxon>
        <taxon>Neorhizobium</taxon>
    </lineage>
</organism>
<dbReference type="Gene3D" id="1.10.10.10">
    <property type="entry name" value="Winged helix-like DNA-binding domain superfamily/Winged helix DNA-binding domain"/>
    <property type="match status" value="1"/>
</dbReference>
<dbReference type="InterPro" id="IPR036390">
    <property type="entry name" value="WH_DNA-bd_sf"/>
</dbReference>
<name>A0A3S3TU23_9HYPH</name>
<dbReference type="SUPFAM" id="SSF46785">
    <property type="entry name" value="Winged helix' DNA-binding domain"/>
    <property type="match status" value="1"/>
</dbReference>
<evidence type="ECO:0000259" key="1">
    <source>
        <dbReference type="PROSITE" id="PS50931"/>
    </source>
</evidence>
<dbReference type="Proteomes" id="UP000287687">
    <property type="component" value="Unassembled WGS sequence"/>
</dbReference>
<proteinExistence type="predicted"/>
<dbReference type="AlphaFoldDB" id="A0A3S3TU23"/>
<dbReference type="PROSITE" id="PS50931">
    <property type="entry name" value="HTH_LYSR"/>
    <property type="match status" value="1"/>
</dbReference>
<evidence type="ECO:0000313" key="2">
    <source>
        <dbReference type="EMBL" id="RWX74798.1"/>
    </source>
</evidence>
<accession>A0A3S3TU23</accession>
<dbReference type="GO" id="GO:0003700">
    <property type="term" value="F:DNA-binding transcription factor activity"/>
    <property type="evidence" value="ECO:0007669"/>
    <property type="project" value="InterPro"/>
</dbReference>
<dbReference type="InterPro" id="IPR036388">
    <property type="entry name" value="WH-like_DNA-bd_sf"/>
</dbReference>
<evidence type="ECO:0000313" key="3">
    <source>
        <dbReference type="Proteomes" id="UP000287687"/>
    </source>
</evidence>
<comment type="caution">
    <text evidence="2">The sequence shown here is derived from an EMBL/GenBank/DDBJ whole genome shotgun (WGS) entry which is preliminary data.</text>
</comment>
<dbReference type="RefSeq" id="WP_128445459.1">
    <property type="nucleotide sequence ID" value="NZ_SBIP01000006.1"/>
</dbReference>
<protein>
    <submittedName>
        <fullName evidence="2">LysR family transcriptional regulator</fullName>
    </submittedName>
</protein>
<dbReference type="EMBL" id="SBIP01000006">
    <property type="protein sequence ID" value="RWX74798.1"/>
    <property type="molecule type" value="Genomic_DNA"/>
</dbReference>
<keyword evidence="3" id="KW-1185">Reference proteome</keyword>
<dbReference type="InterPro" id="IPR000847">
    <property type="entry name" value="LysR_HTH_N"/>
</dbReference>
<dbReference type="OrthoDB" id="79118at2"/>
<reference evidence="2 3" key="1">
    <citation type="submission" date="2019-01" db="EMBL/GenBank/DDBJ databases">
        <title>The draft genome of Rhizobium sp. 24NR.</title>
        <authorList>
            <person name="Liu L."/>
            <person name="Liang L."/>
            <person name="Shi S."/>
            <person name="Xu L."/>
            <person name="Wang X."/>
            <person name="Li L."/>
            <person name="Zhang X."/>
        </authorList>
    </citation>
    <scope>NUCLEOTIDE SEQUENCE [LARGE SCALE GENOMIC DNA]</scope>
    <source>
        <strain evidence="2 3">24NR</strain>
    </source>
</reference>
<gene>
    <name evidence="2" type="ORF">EPK99_23135</name>
</gene>
<dbReference type="Pfam" id="PF00126">
    <property type="entry name" value="HTH_1"/>
    <property type="match status" value="1"/>
</dbReference>
<feature type="domain" description="HTH lysR-type" evidence="1">
    <location>
        <begin position="11"/>
        <end position="48"/>
    </location>
</feature>
<sequence>MLLSTTAALCAAKHLRIAPSLHSQTIKKLEQRLGIDLLARTTRSVSVTSPGVRLYRFKPAVAEIASPLAEGKIQAHRPLDLSGSTCHGPLMQGYWKVASAI</sequence>